<gene>
    <name evidence="2" type="ORF">DI536_12975</name>
</gene>
<protein>
    <recommendedName>
        <fullName evidence="1">N-acetyltransferase domain-containing protein</fullName>
    </recommendedName>
</protein>
<dbReference type="EMBL" id="QFQP01000010">
    <property type="protein sequence ID" value="PZR13333.1"/>
    <property type="molecule type" value="Genomic_DNA"/>
</dbReference>
<organism evidence="2 3">
    <name type="scientific">Archangium gephyra</name>
    <dbReference type="NCBI Taxonomy" id="48"/>
    <lineage>
        <taxon>Bacteria</taxon>
        <taxon>Pseudomonadati</taxon>
        <taxon>Myxococcota</taxon>
        <taxon>Myxococcia</taxon>
        <taxon>Myxococcales</taxon>
        <taxon>Cystobacterineae</taxon>
        <taxon>Archangiaceae</taxon>
        <taxon>Archangium</taxon>
    </lineage>
</organism>
<dbReference type="SUPFAM" id="SSF55729">
    <property type="entry name" value="Acyl-CoA N-acyltransferases (Nat)"/>
    <property type="match status" value="2"/>
</dbReference>
<dbReference type="AlphaFoldDB" id="A0A2W5TJ77"/>
<dbReference type="InterPro" id="IPR000182">
    <property type="entry name" value="GNAT_dom"/>
</dbReference>
<name>A0A2W5TJ77_9BACT</name>
<dbReference type="Proteomes" id="UP000249061">
    <property type="component" value="Unassembled WGS sequence"/>
</dbReference>
<reference evidence="2 3" key="1">
    <citation type="submission" date="2017-08" db="EMBL/GenBank/DDBJ databases">
        <title>Infants hospitalized years apart are colonized by the same room-sourced microbial strains.</title>
        <authorList>
            <person name="Brooks B."/>
            <person name="Olm M.R."/>
            <person name="Firek B.A."/>
            <person name="Baker R."/>
            <person name="Thomas B.C."/>
            <person name="Morowitz M.J."/>
            <person name="Banfield J.F."/>
        </authorList>
    </citation>
    <scope>NUCLEOTIDE SEQUENCE [LARGE SCALE GENOMIC DNA]</scope>
    <source>
        <strain evidence="2">S2_003_000_R2_14</strain>
    </source>
</reference>
<feature type="domain" description="N-acetyltransferase" evidence="1">
    <location>
        <begin position="167"/>
        <end position="364"/>
    </location>
</feature>
<dbReference type="InterPro" id="IPR016181">
    <property type="entry name" value="Acyl_CoA_acyltransferase"/>
</dbReference>
<dbReference type="Gene3D" id="3.40.630.30">
    <property type="match status" value="1"/>
</dbReference>
<sequence>MTPRLATPADGAACLELFSAVPMRGELVLSTRREPDFFALYRMQKAAAHTYVGDDERGGLVGMATALVRDGWLDGVPSRVGYLGDLRVRFDRGRHFGRFFGELFDTLCAETNCDTYITSILSSNRAAMNALTRRTGRRASQPYYSRLQNIEAVSLQLTRARTPSTKVTVRSARASDVAQVVELLASAHRTRPFGYRYDDGELEHRLAHWPGFCLDDTLLAVDGDRLLGCCTLWDPSPVKRYRVHAYEGSMKWVKRGFNLAASLARWPRLPEPGGEFRYAYLTNLVVRDESPGVFRALLEHAYARLQPKGFHFFTFELQEGDALLPALRGFMVRRLAFTLFGVTPARVARTTWQPGRTGFEMALA</sequence>
<proteinExistence type="predicted"/>
<comment type="caution">
    <text evidence="2">The sequence shown here is derived from an EMBL/GenBank/DDBJ whole genome shotgun (WGS) entry which is preliminary data.</text>
</comment>
<evidence type="ECO:0000313" key="3">
    <source>
        <dbReference type="Proteomes" id="UP000249061"/>
    </source>
</evidence>
<evidence type="ECO:0000259" key="1">
    <source>
        <dbReference type="PROSITE" id="PS51186"/>
    </source>
</evidence>
<dbReference type="GO" id="GO:0016747">
    <property type="term" value="F:acyltransferase activity, transferring groups other than amino-acyl groups"/>
    <property type="evidence" value="ECO:0007669"/>
    <property type="project" value="InterPro"/>
</dbReference>
<dbReference type="PROSITE" id="PS51186">
    <property type="entry name" value="GNAT"/>
    <property type="match status" value="1"/>
</dbReference>
<evidence type="ECO:0000313" key="2">
    <source>
        <dbReference type="EMBL" id="PZR13333.1"/>
    </source>
</evidence>
<accession>A0A2W5TJ77</accession>